<proteinExistence type="predicted"/>
<accession>A0A0L0W6M0</accession>
<sequence>MRIIYGNTNEQKDITEIVERITWTGDIKQVSRKLEITIPVSSTDFFFPKVNFGLGVIEVLQMLDDNGQEVFWGYIFNQSKDNQSKTLVAYDPLVYLTKSKMSKSYKNITAEDITRSVCNHLGVIPGNIAPTRINQNLLALQQTGYETIMMAYTNASKQNGKKYMPRINKGKLDVIEKGTIVAKKELDSREDIMSSQYSESIENMINQIVITDDKGNVINYSSNTEWIKNYGLLQEIYQKEDEKDPNIVAKNMLNDIEREASVEALGYMDCMAGNAVKIRDSSTGLVGLFYIDNDTHTFENGQHTMSLGLNFENIMDEKEDKDEK</sequence>
<dbReference type="InterPro" id="IPR056937">
    <property type="entry name" value="YqbQ/XkdQ"/>
</dbReference>
<evidence type="ECO:0000313" key="3">
    <source>
        <dbReference type="Proteomes" id="UP000037267"/>
    </source>
</evidence>
<reference evidence="3" key="1">
    <citation type="submission" date="2015-07" db="EMBL/GenBank/DDBJ databases">
        <title>Draft genome sequence of the purine-degrading Gottschalkia purinilyticum DSM 1384 (formerly Clostridium purinilyticum).</title>
        <authorList>
            <person name="Poehlein A."/>
            <person name="Schiel-Bengelsdorf B."/>
            <person name="Bengelsdorf F.R."/>
            <person name="Daniel R."/>
            <person name="Duerre P."/>
        </authorList>
    </citation>
    <scope>NUCLEOTIDE SEQUENCE [LARGE SCALE GENOMIC DNA]</scope>
    <source>
        <strain evidence="3">DSM 1384</strain>
    </source>
</reference>
<dbReference type="STRING" id="1503.CLPU_22c00260"/>
<protein>
    <recommendedName>
        <fullName evidence="1">YqbQ/XkdQ domain-containing protein</fullName>
    </recommendedName>
</protein>
<evidence type="ECO:0000313" key="2">
    <source>
        <dbReference type="EMBL" id="KNF07174.1"/>
    </source>
</evidence>
<evidence type="ECO:0000259" key="1">
    <source>
        <dbReference type="Pfam" id="PF24032"/>
    </source>
</evidence>
<dbReference type="SUPFAM" id="SSF69279">
    <property type="entry name" value="Phage tail proteins"/>
    <property type="match status" value="1"/>
</dbReference>
<dbReference type="Proteomes" id="UP000037267">
    <property type="component" value="Unassembled WGS sequence"/>
</dbReference>
<comment type="caution">
    <text evidence="2">The sequence shown here is derived from an EMBL/GenBank/DDBJ whole genome shotgun (WGS) entry which is preliminary data.</text>
</comment>
<dbReference type="RefSeq" id="WP_050378753.1">
    <property type="nucleotide sequence ID" value="NZ_LGSS01000022.1"/>
</dbReference>
<keyword evidence="3" id="KW-1185">Reference proteome</keyword>
<dbReference type="AlphaFoldDB" id="A0A0L0W6M0"/>
<dbReference type="Pfam" id="PF24032">
    <property type="entry name" value="YQBQ"/>
    <property type="match status" value="1"/>
</dbReference>
<dbReference type="OrthoDB" id="1698671at2"/>
<organism evidence="2 3">
    <name type="scientific">Gottschalkia purinilytica</name>
    <name type="common">Clostridium purinilyticum</name>
    <dbReference type="NCBI Taxonomy" id="1503"/>
    <lineage>
        <taxon>Bacteria</taxon>
        <taxon>Bacillati</taxon>
        <taxon>Bacillota</taxon>
        <taxon>Tissierellia</taxon>
        <taxon>Tissierellales</taxon>
        <taxon>Gottschalkiaceae</taxon>
        <taxon>Gottschalkia</taxon>
    </lineage>
</organism>
<name>A0A0L0W6M0_GOTPU</name>
<feature type="domain" description="YqbQ/XkdQ" evidence="1">
    <location>
        <begin position="21"/>
        <end position="309"/>
    </location>
</feature>
<dbReference type="EMBL" id="LGSS01000022">
    <property type="protein sequence ID" value="KNF07174.1"/>
    <property type="molecule type" value="Genomic_DNA"/>
</dbReference>
<gene>
    <name evidence="2" type="ORF">CLPU_22c00260</name>
</gene>